<feature type="domain" description="DOP1-like middle TPR" evidence="8">
    <location>
        <begin position="327"/>
        <end position="514"/>
    </location>
</feature>
<accession>A0A9P8PY39</accession>
<evidence type="ECO:0000256" key="4">
    <source>
        <dbReference type="ARBA" id="ARBA00023034"/>
    </source>
</evidence>
<dbReference type="Pfam" id="PF24597">
    <property type="entry name" value="TPR_DOP1_M"/>
    <property type="match status" value="1"/>
</dbReference>
<dbReference type="PANTHER" id="PTHR14042">
    <property type="entry name" value="DOPEY-RELATED"/>
    <property type="match status" value="1"/>
</dbReference>
<dbReference type="GO" id="GO:0005829">
    <property type="term" value="C:cytosol"/>
    <property type="evidence" value="ECO:0007669"/>
    <property type="project" value="GOC"/>
</dbReference>
<evidence type="ECO:0000256" key="1">
    <source>
        <dbReference type="ARBA" id="ARBA00004395"/>
    </source>
</evidence>
<reference evidence="10" key="1">
    <citation type="journal article" date="2021" name="Open Biol.">
        <title>Shared evolutionary footprints suggest mitochondrial oxidative damage underlies multiple complex I losses in fungi.</title>
        <authorList>
            <person name="Schikora-Tamarit M.A."/>
            <person name="Marcet-Houben M."/>
            <person name="Nosek J."/>
            <person name="Gabaldon T."/>
        </authorList>
    </citation>
    <scope>NUCLEOTIDE SEQUENCE</scope>
    <source>
        <strain evidence="10">CBS6341</strain>
    </source>
</reference>
<evidence type="ECO:0000259" key="9">
    <source>
        <dbReference type="Pfam" id="PF24598"/>
    </source>
</evidence>
<dbReference type="GO" id="GO:0000139">
    <property type="term" value="C:Golgi membrane"/>
    <property type="evidence" value="ECO:0007669"/>
    <property type="project" value="UniProtKB-SubCell"/>
</dbReference>
<evidence type="ECO:0000256" key="3">
    <source>
        <dbReference type="ARBA" id="ARBA00022927"/>
    </source>
</evidence>
<dbReference type="OrthoDB" id="297643at2759"/>
<dbReference type="EMBL" id="JAEUBF010000249">
    <property type="protein sequence ID" value="KAH3679720.1"/>
    <property type="molecule type" value="Genomic_DNA"/>
</dbReference>
<dbReference type="GO" id="GO:0005802">
    <property type="term" value="C:trans-Golgi network"/>
    <property type="evidence" value="ECO:0007669"/>
    <property type="project" value="TreeGrafter"/>
</dbReference>
<dbReference type="GO" id="GO:0006895">
    <property type="term" value="P:Golgi to endosome transport"/>
    <property type="evidence" value="ECO:0007669"/>
    <property type="project" value="InterPro"/>
</dbReference>
<evidence type="ECO:0008006" key="12">
    <source>
        <dbReference type="Google" id="ProtNLM"/>
    </source>
</evidence>
<sequence length="1562" mass="181375">MEAKDKKYSQGIEKSLASFDAVEEWADYIAFLSKLLKSLQQTHKTKHWIPHDLKISITLSKCLLPSLPSGVHQKTLEVYNYIFMELGIEKLSEDVNIWIPGILPIMQFASISIKPIIIDLYRNYLLTLPSSTLKNLVKPVLSYLLLSIDDERSEFFEASLSLVDGLQRKLDDDSLFWQSIFLIMIMSEERRLGCLVWCNKRFPNLNVLIESKEDIEPTLEYFQNELQNTLNSDQLAVITPEPGLLVRAFNHCLKSPNLLIQRGFFDLIIKNLQLNSTILQKITSESDLEDLLISALGCILKKDMSINRRIWTWFLGPETTTELHLNYFQINGSRLLSNGLLKLINAKYDQSPDHEQKISSFKMSLALMDRWEIGSEIIPKILVPFLKSIENSIRKKSYLYEEIFKSGEMLFDAIETITIYSQIFELIQNDELEFVNFILSNFNVNDEEMIIHQFPLLFITTLIKGSKENDQWIKLLELLDNLIPRRSYLPIEHADEDILKLENGEILAKIAKYYLQKEELPFKPAELSVITLELVSKLLIDNIKSDYLPQYVTLLNNTIDSIPNLSFTNDALIEILQKYEFNDSILQIAKIYPKLKFSSPFIKLEVLKKIIIQLSKLLQINGDRYQVEIVKTYQSLTLAVSPYYVEAAISSYLLSLANFSDRLQFFNYLWIHSTDSMLLDRPLNILLDELNSSNVGSTLRKWIIDNINKINKLFNLITFRLALNIGDSKLFTYNISLIYKVLQISPKILAEFNTQLIEGITFKEFTTGQLKKFLEKEQYDPQTLAVIFQMFEVLLNGKESSFEDHVTSCFFLTNDFINNYEDHEDYESVAIVLFDHLSQITKLLINKHSKVSHILIERKDDTQSYPFIIDFLISSFEKFNKPDLLNQWITLLTVSLKFQDEYIFEYIEPIIFRILNKIQTLYSLEYKNDVAISLLLSISEEVLSLFRTYVITIEINDDKSDKNDPGFFSSVVSGVIPEALRRTDSNSNNEDFNSRNRSVLIESFQKAISISFEIWESSDKILKLSGDSSSKYQSLKLKARSKSLLETLFKLEPIETVKVLINLKKDATNPQIILKLLHVLDGSRPQLTIPNIFKLILNNLKTSKSLEISSFLIDYTLSLEDDSMEDIYNASINFLKDLSSDFNSSKSVLLNVLKFLSIFSEKLSHSKFGDDKKIKREIYDYFSKILPITLNSFKNLDSNLINTNEEEITADERDAIYSNEEIYNSIKFISSKLEFIIHDIDKQITTVSTISNNLLIPVLKSKKFPNNISSYHLDLLDSLISKYNQSKNLKLLVNDIFNEPSFFNIKIEEIGQWNIIINKWIKDDSNEGINEWLSKLTQSSSTNLFNWNENEQLVKISILRRCSYLILIGSKDQYIVILKELFKKIDELGKQDLILSEIFFILRIILLKFSSIHLYDYWTFIYTLLQEYFFKILNKENLNLSTLLQACKLLDLLLILKFEEFQEWIFVIDTIDAIYRKNKSISLIDKINDEILTNELTEKSLLNKIDKGLKTPALLGITKIENINSLKSFFDGLSYYNYENVYNNSNVDFNSCEQDLYLDLFH</sequence>
<dbReference type="PANTHER" id="PTHR14042:SF24">
    <property type="entry name" value="PROTEIN DOPEY-1 HOMOLOG"/>
    <property type="match status" value="1"/>
</dbReference>
<dbReference type="Proteomes" id="UP000769528">
    <property type="component" value="Unassembled WGS sequence"/>
</dbReference>
<keyword evidence="2" id="KW-0813">Transport</keyword>
<evidence type="ECO:0000313" key="10">
    <source>
        <dbReference type="EMBL" id="KAH3679720.1"/>
    </source>
</evidence>
<feature type="domain" description="DOP1-like C-terminal" evidence="9">
    <location>
        <begin position="1111"/>
        <end position="1543"/>
    </location>
</feature>
<reference evidence="10" key="2">
    <citation type="submission" date="2021-01" db="EMBL/GenBank/DDBJ databases">
        <authorList>
            <person name="Schikora-Tamarit M.A."/>
        </authorList>
    </citation>
    <scope>NUCLEOTIDE SEQUENCE</scope>
    <source>
        <strain evidence="10">CBS6341</strain>
    </source>
</reference>
<dbReference type="InterPro" id="IPR007249">
    <property type="entry name" value="DOP1_N"/>
</dbReference>
<name>A0A9P8PY39_9ASCO</name>
<feature type="domain" description="DOP1 N-terminal" evidence="7">
    <location>
        <begin position="3"/>
        <end position="318"/>
    </location>
</feature>
<dbReference type="InterPro" id="IPR040314">
    <property type="entry name" value="DOP1"/>
</dbReference>
<keyword evidence="11" id="KW-1185">Reference proteome</keyword>
<dbReference type="InterPro" id="IPR056458">
    <property type="entry name" value="TPR_DOP1_M"/>
</dbReference>
<keyword evidence="4" id="KW-0333">Golgi apparatus</keyword>
<organism evidence="10 11">
    <name type="scientific">Wickerhamomyces mucosus</name>
    <dbReference type="NCBI Taxonomy" id="1378264"/>
    <lineage>
        <taxon>Eukaryota</taxon>
        <taxon>Fungi</taxon>
        <taxon>Dikarya</taxon>
        <taxon>Ascomycota</taxon>
        <taxon>Saccharomycotina</taxon>
        <taxon>Saccharomycetes</taxon>
        <taxon>Phaffomycetales</taxon>
        <taxon>Wickerhamomycetaceae</taxon>
        <taxon>Wickerhamomyces</taxon>
    </lineage>
</organism>
<evidence type="ECO:0000313" key="11">
    <source>
        <dbReference type="Proteomes" id="UP000769528"/>
    </source>
</evidence>
<dbReference type="Pfam" id="PF04118">
    <property type="entry name" value="Dopey_N"/>
    <property type="match status" value="1"/>
</dbReference>
<protein>
    <recommendedName>
        <fullName evidence="12">Dopey N-terminal domain-containing protein</fullName>
    </recommendedName>
</protein>
<evidence type="ECO:0000256" key="6">
    <source>
        <dbReference type="ARBA" id="ARBA00046326"/>
    </source>
</evidence>
<evidence type="ECO:0000256" key="5">
    <source>
        <dbReference type="ARBA" id="ARBA00023136"/>
    </source>
</evidence>
<dbReference type="Pfam" id="PF24598">
    <property type="entry name" value="DOP1_C"/>
    <property type="match status" value="1"/>
</dbReference>
<dbReference type="GO" id="GO:0005768">
    <property type="term" value="C:endosome"/>
    <property type="evidence" value="ECO:0007669"/>
    <property type="project" value="TreeGrafter"/>
</dbReference>
<comment type="similarity">
    <text evidence="6">Belongs to the DOP1 family.</text>
</comment>
<evidence type="ECO:0000256" key="2">
    <source>
        <dbReference type="ARBA" id="ARBA00022448"/>
    </source>
</evidence>
<comment type="subcellular location">
    <subcellularLocation>
        <location evidence="1">Golgi apparatus membrane</location>
        <topology evidence="1">Peripheral membrane protein</topology>
    </subcellularLocation>
</comment>
<dbReference type="InterPro" id="IPR056457">
    <property type="entry name" value="DOP1_C"/>
</dbReference>
<keyword evidence="3" id="KW-0653">Protein transport</keyword>
<comment type="caution">
    <text evidence="10">The sequence shown here is derived from an EMBL/GenBank/DDBJ whole genome shotgun (WGS) entry which is preliminary data.</text>
</comment>
<evidence type="ECO:0000259" key="7">
    <source>
        <dbReference type="Pfam" id="PF04118"/>
    </source>
</evidence>
<keyword evidence="5" id="KW-0472">Membrane</keyword>
<evidence type="ECO:0000259" key="8">
    <source>
        <dbReference type="Pfam" id="PF24597"/>
    </source>
</evidence>
<gene>
    <name evidence="10" type="ORF">WICMUC_000751</name>
</gene>
<dbReference type="GO" id="GO:0015031">
    <property type="term" value="P:protein transport"/>
    <property type="evidence" value="ECO:0007669"/>
    <property type="project" value="UniProtKB-KW"/>
</dbReference>
<proteinExistence type="inferred from homology"/>